<dbReference type="Proteomes" id="UP000318307">
    <property type="component" value="Unassembled WGS sequence"/>
</dbReference>
<dbReference type="PANTHER" id="PTHR32305:SF15">
    <property type="entry name" value="PROTEIN RHSA-RELATED"/>
    <property type="match status" value="1"/>
</dbReference>
<reference evidence="1 2" key="1">
    <citation type="submission" date="2019-07" db="EMBL/GenBank/DDBJ databases">
        <title>Genome sequencing of 100 strains of the haloalkaliphilic chemolithoautotrophic sulfur-oxidizing bacterium Thioalkalivibrio.</title>
        <authorList>
            <person name="Muyzer G."/>
        </authorList>
    </citation>
    <scope>NUCLEOTIDE SEQUENCE [LARGE SCALE GENOMIC DNA]</scope>
    <source>
        <strain evidence="1 2">ASO4-4</strain>
    </source>
</reference>
<dbReference type="EMBL" id="VLLC01000089">
    <property type="protein sequence ID" value="TWI60724.1"/>
    <property type="molecule type" value="Genomic_DNA"/>
</dbReference>
<dbReference type="Gene3D" id="2.180.10.10">
    <property type="entry name" value="RHS repeat-associated core"/>
    <property type="match status" value="1"/>
</dbReference>
<comment type="caution">
    <text evidence="1">The sequence shown here is derived from an EMBL/GenBank/DDBJ whole genome shotgun (WGS) entry which is preliminary data.</text>
</comment>
<keyword evidence="2" id="KW-1185">Reference proteome</keyword>
<dbReference type="PANTHER" id="PTHR32305">
    <property type="match status" value="1"/>
</dbReference>
<dbReference type="InterPro" id="IPR050708">
    <property type="entry name" value="T6SS_VgrG/RHS"/>
</dbReference>
<evidence type="ECO:0000313" key="1">
    <source>
        <dbReference type="EMBL" id="TWI60724.1"/>
    </source>
</evidence>
<protein>
    <submittedName>
        <fullName evidence="1">RHS repeat-associated protein</fullName>
    </submittedName>
</protein>
<dbReference type="InterPro" id="IPR022385">
    <property type="entry name" value="Rhs_assc_core"/>
</dbReference>
<sequence length="195" mass="22213">DEETGLHYNWWRYYDPEVGRYLRVDPIGLEGGINLFRFVENNPINNIDFNGLSCIKLFSFTVPSGISKDFRLKHLGDWEFIAPPQAQLSISPGKILGKYGPVISNTTTGLALCNAKRKRIYEGTYKLFGTRIEGGVCYDKCYRVTRWSREEQVILGEGHLRDRIEYDGASKAIKIVAPVAFLANLVCAQWLMTLR</sequence>
<proteinExistence type="predicted"/>
<dbReference type="AlphaFoldDB" id="A0A562QWM8"/>
<dbReference type="RefSeq" id="WP_144686898.1">
    <property type="nucleotide sequence ID" value="NZ_VLLC01000089.1"/>
</dbReference>
<name>A0A562QWM8_9BACT</name>
<dbReference type="NCBIfam" id="TIGR03696">
    <property type="entry name" value="Rhs_assc_core"/>
    <property type="match status" value="1"/>
</dbReference>
<feature type="non-terminal residue" evidence="1">
    <location>
        <position position="1"/>
    </location>
</feature>
<dbReference type="OrthoDB" id="5458729at2"/>
<gene>
    <name evidence="1" type="ORF">LZ24_03483</name>
</gene>
<organism evidence="1 2">
    <name type="scientific">Desulfobotulus alkaliphilus</name>
    <dbReference type="NCBI Taxonomy" id="622671"/>
    <lineage>
        <taxon>Bacteria</taxon>
        <taxon>Pseudomonadati</taxon>
        <taxon>Thermodesulfobacteriota</taxon>
        <taxon>Desulfobacteria</taxon>
        <taxon>Desulfobacterales</taxon>
        <taxon>Desulfobacteraceae</taxon>
        <taxon>Desulfobotulus</taxon>
    </lineage>
</organism>
<evidence type="ECO:0000313" key="2">
    <source>
        <dbReference type="Proteomes" id="UP000318307"/>
    </source>
</evidence>
<accession>A0A562QWM8</accession>